<dbReference type="EMBL" id="SSMC01000001">
    <property type="protein sequence ID" value="THD69676.1"/>
    <property type="molecule type" value="Genomic_DNA"/>
</dbReference>
<dbReference type="AlphaFoldDB" id="A0A4S3M3I9"/>
<comment type="caution">
    <text evidence="1">The sequence shown here is derived from an EMBL/GenBank/DDBJ whole genome shotgun (WGS) entry which is preliminary data.</text>
</comment>
<dbReference type="OrthoDB" id="9794948at2"/>
<dbReference type="Pfam" id="PF04299">
    <property type="entry name" value="FMN_bind_2"/>
    <property type="match status" value="1"/>
</dbReference>
<evidence type="ECO:0000313" key="1">
    <source>
        <dbReference type="EMBL" id="THD69676.1"/>
    </source>
</evidence>
<dbReference type="PANTHER" id="PTHR35802">
    <property type="entry name" value="PROTEASE SYNTHASE AND SPORULATION PROTEIN PAI 2"/>
    <property type="match status" value="1"/>
</dbReference>
<sequence>MYQHFEYKDYNPDTITKFIADFPFAVISGCDLKYNPVATQAPVFLEEQDGKKLLRGHMIKGSEHHKAFTENNRVMVLFPGPDTYVSATWYSGKQSASTWNYMTVQAKGTIRFPGEEQLIEILRKTTLHFENNNGLSPTTFDNLGPEYTQRLLHAITAFEVEVHDLDHVFKLSQDMDEESFENIIKELKNGNAAAQSIAGEMEKRKQRLFDK</sequence>
<dbReference type="Proteomes" id="UP000305939">
    <property type="component" value="Unassembled WGS sequence"/>
</dbReference>
<dbReference type="Gene3D" id="2.30.110.10">
    <property type="entry name" value="Electron Transport, Fmn-binding Protein, Chain A"/>
    <property type="match status" value="1"/>
</dbReference>
<accession>A0A4S3M3I9</accession>
<gene>
    <name evidence="1" type="ORF">E7Z59_04945</name>
</gene>
<dbReference type="InterPro" id="IPR007396">
    <property type="entry name" value="TR_PAI2-type"/>
</dbReference>
<dbReference type="InterPro" id="IPR012349">
    <property type="entry name" value="Split_barrel_FMN-bd"/>
</dbReference>
<keyword evidence="2" id="KW-1185">Reference proteome</keyword>
<dbReference type="SUPFAM" id="SSF50475">
    <property type="entry name" value="FMN-binding split barrel"/>
    <property type="match status" value="1"/>
</dbReference>
<dbReference type="PIRSF" id="PIRSF010372">
    <property type="entry name" value="PaiB"/>
    <property type="match status" value="1"/>
</dbReference>
<evidence type="ECO:0000313" key="2">
    <source>
        <dbReference type="Proteomes" id="UP000305939"/>
    </source>
</evidence>
<dbReference type="PANTHER" id="PTHR35802:SF1">
    <property type="entry name" value="PROTEASE SYNTHASE AND SPORULATION PROTEIN PAI 2"/>
    <property type="match status" value="1"/>
</dbReference>
<reference evidence="1 2" key="1">
    <citation type="submission" date="2019-04" db="EMBL/GenBank/DDBJ databases">
        <title>Draft genome sequence of Robertkochia marina CC-AMO-30D.</title>
        <authorList>
            <person name="Hameed A."/>
            <person name="Lin S.-Y."/>
            <person name="Shahina M."/>
            <person name="Lai W.-A."/>
            <person name="Young C.-C."/>
        </authorList>
    </citation>
    <scope>NUCLEOTIDE SEQUENCE [LARGE SCALE GENOMIC DNA]</scope>
    <source>
        <strain evidence="1 2">CC-AMO-30D</strain>
    </source>
</reference>
<organism evidence="1 2">
    <name type="scientific">Robertkochia marina</name>
    <dbReference type="NCBI Taxonomy" id="1227945"/>
    <lineage>
        <taxon>Bacteria</taxon>
        <taxon>Pseudomonadati</taxon>
        <taxon>Bacteroidota</taxon>
        <taxon>Flavobacteriia</taxon>
        <taxon>Flavobacteriales</taxon>
        <taxon>Flavobacteriaceae</taxon>
        <taxon>Robertkochia</taxon>
    </lineage>
</organism>
<protein>
    <submittedName>
        <fullName evidence="1">FMN-binding negative transcriptional regulator</fullName>
    </submittedName>
</protein>
<name>A0A4S3M3I9_9FLAO</name>
<dbReference type="RefSeq" id="WP_136335166.1">
    <property type="nucleotide sequence ID" value="NZ_QXMP01000002.1"/>
</dbReference>
<proteinExistence type="predicted"/>